<organism evidence="1 2">
    <name type="scientific">Bacillus thuringiensis</name>
    <dbReference type="NCBI Taxonomy" id="1428"/>
    <lineage>
        <taxon>Bacteria</taxon>
        <taxon>Bacillati</taxon>
        <taxon>Bacillota</taxon>
        <taxon>Bacilli</taxon>
        <taxon>Bacillales</taxon>
        <taxon>Bacillaceae</taxon>
        <taxon>Bacillus</taxon>
        <taxon>Bacillus cereus group</taxon>
    </lineage>
</organism>
<dbReference type="SUPFAM" id="SSF48452">
    <property type="entry name" value="TPR-like"/>
    <property type="match status" value="1"/>
</dbReference>
<proteinExistence type="predicted"/>
<gene>
    <name evidence="1" type="ORF">BTT61001_01499</name>
</gene>
<reference evidence="1 2" key="1">
    <citation type="submission" date="2016-08" db="EMBL/GenBank/DDBJ databases">
        <authorList>
            <person name="Seilhamer J.J."/>
        </authorList>
    </citation>
    <scope>NUCLEOTIDE SEQUENCE [LARGE SCALE GENOMIC DNA]</scope>
    <source>
        <strain evidence="1 2">IEBC_T61001</strain>
    </source>
</reference>
<dbReference type="InterPro" id="IPR011990">
    <property type="entry name" value="TPR-like_helical_dom_sf"/>
</dbReference>
<protein>
    <submittedName>
        <fullName evidence="1">Possible response regulator aspartate phosphatase</fullName>
    </submittedName>
</protein>
<dbReference type="EMBL" id="FMBI01000026">
    <property type="protein sequence ID" value="SCC11940.1"/>
    <property type="molecule type" value="Genomic_DNA"/>
</dbReference>
<dbReference type="RefSeq" id="WP_087985547.1">
    <property type="nucleotide sequence ID" value="NZ_FMBI01000026.1"/>
</dbReference>
<sequence length="364" mass="42875">METRDFTNTGYALLQEWYLEMVSQHTEKTIALKQVIDEKFNSMKAYDDLLDYYTLFNCRFQMLIGNFEHDLGSLSHLQEQADSRLQYYYHFFKFIYTTEMGQYPKAEHHLRLAEELLPVLNDELENAEFQYRVGLYHYYLSQPTLAVKHTSNALAYFEKDKELHSFHAKVGACKNTIGMSLITLDQHGMAEEYLISALSILEDEKESKAALTVRYNLGVFYSNQKLWEISLRHLEDVYEKFSSPRLPYQKKGIHTLAEVHYNLGNYEKARNFIAEGLEDCTEEYHHRYKILNALVDKAAIEELEAIVLEAIVYFKDQNISKEIQKYSEFLANECYNIGMKDKASDYYRMSYEAKISIKEKGYLR</sequence>
<evidence type="ECO:0000313" key="1">
    <source>
        <dbReference type="EMBL" id="SCC11940.1"/>
    </source>
</evidence>
<dbReference type="Proteomes" id="UP000195991">
    <property type="component" value="Unassembled WGS sequence"/>
</dbReference>
<accession>A0A1C4BYQ7</accession>
<dbReference type="Gene3D" id="1.25.40.10">
    <property type="entry name" value="Tetratricopeptide repeat domain"/>
    <property type="match status" value="1"/>
</dbReference>
<dbReference type="Pfam" id="PF18801">
    <property type="entry name" value="RapH_N"/>
    <property type="match status" value="1"/>
</dbReference>
<dbReference type="AlphaFoldDB" id="A0A1C4BYQ7"/>
<evidence type="ECO:0000313" key="2">
    <source>
        <dbReference type="Proteomes" id="UP000195991"/>
    </source>
</evidence>
<name>A0A1C4BYQ7_BACTU</name>